<feature type="transmembrane region" description="Helical" evidence="1">
    <location>
        <begin position="181"/>
        <end position="203"/>
    </location>
</feature>
<dbReference type="RefSeq" id="WP_055196121.1">
    <property type="nucleotide sequence ID" value="NZ_CABIYH010000055.1"/>
</dbReference>
<dbReference type="STRING" id="166486.ERS852572_03850"/>
<dbReference type="PaxDb" id="166486-ERS852572_03850"/>
<dbReference type="EMBL" id="CYXZ01000055">
    <property type="protein sequence ID" value="CUN32211.1"/>
    <property type="molecule type" value="Genomic_DNA"/>
</dbReference>
<feature type="transmembrane region" description="Helical" evidence="1">
    <location>
        <begin position="83"/>
        <end position="115"/>
    </location>
</feature>
<evidence type="ECO:0000313" key="4">
    <source>
        <dbReference type="Proteomes" id="UP000095350"/>
    </source>
</evidence>
<keyword evidence="3" id="KW-0808">Transferase</keyword>
<evidence type="ECO:0000256" key="1">
    <source>
        <dbReference type="SAM" id="Phobius"/>
    </source>
</evidence>
<feature type="transmembrane region" description="Helical" evidence="1">
    <location>
        <begin position="155"/>
        <end position="175"/>
    </location>
</feature>
<gene>
    <name evidence="3" type="ORF">ERS852572_03850</name>
</gene>
<evidence type="ECO:0000259" key="2">
    <source>
        <dbReference type="Pfam" id="PF14501"/>
    </source>
</evidence>
<reference evidence="3 4" key="1">
    <citation type="submission" date="2015-09" db="EMBL/GenBank/DDBJ databases">
        <authorList>
            <consortium name="Pathogen Informatics"/>
        </authorList>
    </citation>
    <scope>NUCLEOTIDE SEQUENCE [LARGE SCALE GENOMIC DNA]</scope>
    <source>
        <strain evidence="3 4">2789STDY5834960</strain>
    </source>
</reference>
<dbReference type="PANTHER" id="PTHR40448">
    <property type="entry name" value="TWO-COMPONENT SENSOR HISTIDINE KINASE"/>
    <property type="match status" value="1"/>
</dbReference>
<feature type="transmembrane region" description="Helical" evidence="1">
    <location>
        <begin position="121"/>
        <end position="143"/>
    </location>
</feature>
<feature type="transmembrane region" description="Helical" evidence="1">
    <location>
        <begin position="57"/>
        <end position="76"/>
    </location>
</feature>
<evidence type="ECO:0000313" key="3">
    <source>
        <dbReference type="EMBL" id="CUN32211.1"/>
    </source>
</evidence>
<dbReference type="GO" id="GO:0042802">
    <property type="term" value="F:identical protein binding"/>
    <property type="evidence" value="ECO:0007669"/>
    <property type="project" value="TreeGrafter"/>
</dbReference>
<name>A0A173VYA3_9FIRM</name>
<dbReference type="InterPro" id="IPR036890">
    <property type="entry name" value="HATPase_C_sf"/>
</dbReference>
<keyword evidence="1" id="KW-0472">Membrane</keyword>
<dbReference type="Gene3D" id="3.30.565.10">
    <property type="entry name" value="Histidine kinase-like ATPase, C-terminal domain"/>
    <property type="match status" value="1"/>
</dbReference>
<accession>A0A173VYA3</accession>
<dbReference type="InterPro" id="IPR032834">
    <property type="entry name" value="NatK-like_C"/>
</dbReference>
<proteinExistence type="predicted"/>
<feature type="transmembrane region" description="Helical" evidence="1">
    <location>
        <begin position="32"/>
        <end position="51"/>
    </location>
</feature>
<protein>
    <submittedName>
        <fullName evidence="3">Sensory histidine kinase DcuS</fullName>
    </submittedName>
</protein>
<dbReference type="AlphaFoldDB" id="A0A173VYA3"/>
<dbReference type="Proteomes" id="UP000095350">
    <property type="component" value="Unassembled WGS sequence"/>
</dbReference>
<sequence>MTIALILVEIFTVIMQRNVCEKAFDRKPAGTAVQVMVWAAFYIISNVTTYFFELPSWLNMVIFSVTFFGVLTWLYEGSIRIKLVLVLFLCLIGMLSEVMVCFIGILCGIDIIHMMGNTEVAIMYTILSKLVWFVEIKIALLFLKKNKNIVIRNMDWLEVFIVPVSSVFIVMVMFVPLTDEYVWAKLIASILILIVNLFTFYNYNELQEKALYQAERQFLTQQVENYAVQLQEMSKTWQQAREYRHDMKQRYLLIESYLNRNEYEKIRELYQQSVETLTEEDNLSKTGNVTFDTIVNYKAAVAQKNHINVKLDTMIPYDMKLEDVDLYSLLGNLFDNAIEAASKVDIEEREIKLLAKMSGNNLYLEMENPYTGNLRKQGRNYLTTKGDKNEHGLGLRIVENIINRHSGQMIIDDKENYFRIKVLLYNIGK</sequence>
<keyword evidence="1" id="KW-1133">Transmembrane helix</keyword>
<dbReference type="PANTHER" id="PTHR40448:SF1">
    <property type="entry name" value="TWO-COMPONENT SENSOR HISTIDINE KINASE"/>
    <property type="match status" value="1"/>
</dbReference>
<dbReference type="SUPFAM" id="SSF55874">
    <property type="entry name" value="ATPase domain of HSP90 chaperone/DNA topoisomerase II/histidine kinase"/>
    <property type="match status" value="1"/>
</dbReference>
<feature type="domain" description="Sensor histidine kinase NatK-like C-terminal" evidence="2">
    <location>
        <begin position="322"/>
        <end position="424"/>
    </location>
</feature>
<dbReference type="Pfam" id="PF14501">
    <property type="entry name" value="HATPase_c_5"/>
    <property type="match status" value="1"/>
</dbReference>
<keyword evidence="3" id="KW-0418">Kinase</keyword>
<keyword evidence="1" id="KW-0812">Transmembrane</keyword>
<dbReference type="OrthoDB" id="9778566at2"/>
<dbReference type="CDD" id="cd16935">
    <property type="entry name" value="HATPase_AgrC-ComD-like"/>
    <property type="match status" value="1"/>
</dbReference>
<dbReference type="GO" id="GO:0016301">
    <property type="term" value="F:kinase activity"/>
    <property type="evidence" value="ECO:0007669"/>
    <property type="project" value="UniProtKB-KW"/>
</dbReference>
<organism evidence="3 4">
    <name type="scientific">Roseburia intestinalis</name>
    <dbReference type="NCBI Taxonomy" id="166486"/>
    <lineage>
        <taxon>Bacteria</taxon>
        <taxon>Bacillati</taxon>
        <taxon>Bacillota</taxon>
        <taxon>Clostridia</taxon>
        <taxon>Lachnospirales</taxon>
        <taxon>Lachnospiraceae</taxon>
        <taxon>Roseburia</taxon>
    </lineage>
</organism>